<feature type="domain" description="Cupin type-2" evidence="1">
    <location>
        <begin position="46"/>
        <end position="112"/>
    </location>
</feature>
<dbReference type="InterPro" id="IPR011051">
    <property type="entry name" value="RmlC_Cupin_sf"/>
</dbReference>
<dbReference type="SUPFAM" id="SSF51182">
    <property type="entry name" value="RmlC-like cupins"/>
    <property type="match status" value="1"/>
</dbReference>
<accession>A0ABX7B6Y3</accession>
<dbReference type="RefSeq" id="WP_201077062.1">
    <property type="nucleotide sequence ID" value="NZ_CP067420.1"/>
</dbReference>
<dbReference type="Proteomes" id="UP000595197">
    <property type="component" value="Chromosome"/>
</dbReference>
<protein>
    <submittedName>
        <fullName evidence="2">Cupin domain-containing protein</fullName>
    </submittedName>
</protein>
<dbReference type="Gene3D" id="2.60.120.10">
    <property type="entry name" value="Jelly Rolls"/>
    <property type="match status" value="1"/>
</dbReference>
<keyword evidence="3" id="KW-1185">Reference proteome</keyword>
<dbReference type="PANTHER" id="PTHR40112">
    <property type="entry name" value="H2HPP ISOMERASE"/>
    <property type="match status" value="1"/>
</dbReference>
<gene>
    <name evidence="2" type="ORF">IGS68_02425</name>
</gene>
<evidence type="ECO:0000313" key="2">
    <source>
        <dbReference type="EMBL" id="QQP90146.1"/>
    </source>
</evidence>
<sequence>METGSNQDARRGSDVFLKDAEIGWETVGEGLRRKILCYDETIMMARVAFEAGAVGTPHRHPHTQCSLVESGVFDITIAGRTERLSAGDSFVVPSDALHGAVNIEPGILLDVFTPLREDFLPPA</sequence>
<dbReference type="PANTHER" id="PTHR40112:SF1">
    <property type="entry name" value="H2HPP ISOMERASE"/>
    <property type="match status" value="1"/>
</dbReference>
<dbReference type="InterPro" id="IPR052535">
    <property type="entry name" value="Bacilysin_H2HPP_isomerase"/>
</dbReference>
<dbReference type="InterPro" id="IPR013096">
    <property type="entry name" value="Cupin_2"/>
</dbReference>
<proteinExistence type="predicted"/>
<name>A0ABX7B6Y3_9PROT</name>
<dbReference type="InterPro" id="IPR014710">
    <property type="entry name" value="RmlC-like_jellyroll"/>
</dbReference>
<dbReference type="CDD" id="cd02238">
    <property type="entry name" value="cupin_KdgF"/>
    <property type="match status" value="1"/>
</dbReference>
<evidence type="ECO:0000259" key="1">
    <source>
        <dbReference type="Pfam" id="PF07883"/>
    </source>
</evidence>
<dbReference type="Pfam" id="PF07883">
    <property type="entry name" value="Cupin_2"/>
    <property type="match status" value="1"/>
</dbReference>
<reference evidence="2" key="1">
    <citation type="submission" date="2021-02" db="EMBL/GenBank/DDBJ databases">
        <title>Skermanella TT6 skin isolate.</title>
        <authorList>
            <person name="Lee K."/>
            <person name="Ganzorig M."/>
        </authorList>
    </citation>
    <scope>NUCLEOTIDE SEQUENCE</scope>
    <source>
        <strain evidence="2">TT6</strain>
    </source>
</reference>
<evidence type="ECO:0000313" key="3">
    <source>
        <dbReference type="Proteomes" id="UP000595197"/>
    </source>
</evidence>
<dbReference type="EMBL" id="CP067420">
    <property type="protein sequence ID" value="QQP90146.1"/>
    <property type="molecule type" value="Genomic_DNA"/>
</dbReference>
<organism evidence="2 3">
    <name type="scientific">Skermanella cutis</name>
    <dbReference type="NCBI Taxonomy" id="2775420"/>
    <lineage>
        <taxon>Bacteria</taxon>
        <taxon>Pseudomonadati</taxon>
        <taxon>Pseudomonadota</taxon>
        <taxon>Alphaproteobacteria</taxon>
        <taxon>Rhodospirillales</taxon>
        <taxon>Azospirillaceae</taxon>
        <taxon>Skermanella</taxon>
    </lineage>
</organism>